<feature type="domain" description="von Hippel-Lindau disease tumour suppressor beta" evidence="1">
    <location>
        <begin position="13"/>
        <end position="70"/>
    </location>
</feature>
<keyword evidence="3" id="KW-1185">Reference proteome</keyword>
<dbReference type="Gene3D" id="2.60.40.780">
    <property type="entry name" value="von Hippel-Lindau disease tumour suppressor, beta domain"/>
    <property type="match status" value="1"/>
</dbReference>
<comment type="caution">
    <text evidence="2">The sequence shown here is derived from an EMBL/GenBank/DDBJ whole genome shotgun (WGS) entry which is preliminary data.</text>
</comment>
<dbReference type="Proteomes" id="UP000245697">
    <property type="component" value="Unassembled WGS sequence"/>
</dbReference>
<gene>
    <name evidence="2" type="ORF">BC793_110278</name>
</gene>
<evidence type="ECO:0000313" key="2">
    <source>
        <dbReference type="EMBL" id="PWK46284.1"/>
    </source>
</evidence>
<dbReference type="Pfam" id="PF01847">
    <property type="entry name" value="VHL"/>
    <property type="match status" value="1"/>
</dbReference>
<organism evidence="2 3">
    <name type="scientific">Actinoplanes xinjiangensis</name>
    <dbReference type="NCBI Taxonomy" id="512350"/>
    <lineage>
        <taxon>Bacteria</taxon>
        <taxon>Bacillati</taxon>
        <taxon>Actinomycetota</taxon>
        <taxon>Actinomycetes</taxon>
        <taxon>Micromonosporales</taxon>
        <taxon>Micromonosporaceae</taxon>
        <taxon>Actinoplanes</taxon>
    </lineage>
</organism>
<dbReference type="InterPro" id="IPR037140">
    <property type="entry name" value="VHL_beta_dom_sf"/>
</dbReference>
<dbReference type="SUPFAM" id="SSF49468">
    <property type="entry name" value="VHL"/>
    <property type="match status" value="1"/>
</dbReference>
<proteinExistence type="predicted"/>
<protein>
    <submittedName>
        <fullName evidence="2">von Hippel-Lindau disease tumor suppressor protein</fullName>
    </submittedName>
</protein>
<evidence type="ECO:0000313" key="3">
    <source>
        <dbReference type="Proteomes" id="UP000245697"/>
    </source>
</evidence>
<reference evidence="2 3" key="1">
    <citation type="submission" date="2018-05" db="EMBL/GenBank/DDBJ databases">
        <title>Genomic Encyclopedia of Archaeal and Bacterial Type Strains, Phase II (KMG-II): from individual species to whole genera.</title>
        <authorList>
            <person name="Goeker M."/>
        </authorList>
    </citation>
    <scope>NUCLEOTIDE SEQUENCE [LARGE SCALE GENOMIC DNA]</scope>
    <source>
        <strain evidence="2 3">DSM 45184</strain>
    </source>
</reference>
<dbReference type="AlphaFoldDB" id="A0A316FBQ2"/>
<dbReference type="EMBL" id="QGGR01000010">
    <property type="protein sequence ID" value="PWK46284.1"/>
    <property type="molecule type" value="Genomic_DNA"/>
</dbReference>
<dbReference type="OrthoDB" id="8905713at2"/>
<accession>A0A316FBQ2</accession>
<dbReference type="InterPro" id="IPR024053">
    <property type="entry name" value="VHL_beta_dom"/>
</dbReference>
<evidence type="ECO:0000259" key="1">
    <source>
        <dbReference type="Pfam" id="PF01847"/>
    </source>
</evidence>
<name>A0A316FBQ2_9ACTN</name>
<dbReference type="InterPro" id="IPR036208">
    <property type="entry name" value="VHL_sf"/>
</dbReference>
<sequence>MVTVLSAQREKDLRSIETDKRTEIDFVNHRDESVVIYWLDYQGARERYLVLDSGDARQQPTFVGHPWVITTMGGHSLAVVLPADRPAQATIT</sequence>
<dbReference type="RefSeq" id="WP_109595759.1">
    <property type="nucleotide sequence ID" value="NZ_BONA01000053.1"/>
</dbReference>